<dbReference type="AlphaFoldDB" id="Q23EX6"/>
<dbReference type="Pfam" id="PF00690">
    <property type="entry name" value="Cation_ATPase_N"/>
    <property type="match status" value="1"/>
</dbReference>
<dbReference type="InterPro" id="IPR023298">
    <property type="entry name" value="ATPase_P-typ_TM_dom_sf"/>
</dbReference>
<dbReference type="Gene3D" id="3.40.50.1000">
    <property type="entry name" value="HAD superfamily/HAD-like"/>
    <property type="match status" value="1"/>
</dbReference>
<dbReference type="FunFam" id="3.40.1110.10:FF:000061">
    <property type="entry name" value="Potassium-transporting ATPase alpha chain 1"/>
    <property type="match status" value="1"/>
</dbReference>
<dbReference type="InterPro" id="IPR050510">
    <property type="entry name" value="Cation_transp_ATPase_P-type"/>
</dbReference>
<feature type="transmembrane region" description="Helical" evidence="9">
    <location>
        <begin position="380"/>
        <end position="408"/>
    </location>
</feature>
<sequence>MNTSDINKSVVRQFEMIRQSIELANIANDRRASVVRSSVQDIKAKKHSLENSCNKVRHVNEEVEEIQIKFPKNVSFDNKAQTPQNNPKIEQQNQEEKVVAQVEGQFSDHHVISLQELQNRLGTNFEMGLSQQQAHELNLACGDNKLTPPKKTPTWIKFIKEILHGFAILLWIGAFLSFLAYGLDESDPANLYLGIIIVIVIFMTGGITFMQNAKSEALMESFKNLMPQDCIVIRDGKELKISAEKLVVGDVVRVKSGDKVPADIRILTSNEMKVDNSPFTGETEPLLRTTECSNLNPLETNNLAFFGTLCKEGQGKGVVINIGDQTMLGMISNLSSIEKQVKTPLRQELDRFVLYISFIAVFLAILLFVLALFVSNQGVFHSLLLGIGILVANVPEGLLGSVTISLVITAKRLHNKNVLVKNLEAVETLGSTSCICSDKTGTLTQNVMTVEHMWYDRKTIRAVNKSQIASNKVLEYNESEICFRALHQAAIISSEAKFDTQGVKDQSNINWIDCPTTGDATETGLIRFYQYIESIDKTRSKYVVPKNKDGADAKMPFNSSCKFALTVVEEQNENSEYCAYIKGAPEKIWTFCKYLQTSQGSVQINSQISKEFKHVNLQFGKSGERVLGFAKLQFPKRDYPKGFQFNLSNPQNFNFQLEGFTFVGLVSLIDPPKPTVPASILECRSAGVKVIMVTGDQPPTATEIARQVNIIPRGVKTVDEIAEERCIDWYEAIDLSDAIVVHGDRIVECIQRKIDEDGNEDNKFYYLQQWVQKPYCVFARTTPAQKLQIVQACQSVGFICAVTGDGVNDSPAIKQADIGISMNLSGSDVTKDAADMILLNDDFSSIVTGIEEGRKIFDNIKKTIIYILTSNIPELIPFVAFIILRIPLAITNIYMICIDIGTDILPSLSLGYEEAEIDIMTRRPRKKFEHLVSNKVIFHGYVLMGAISVGSGFAAFYTTMNHFGFPILSLFGLSTIYVYEPNLSFRQNSQFSDQIKSLAYSRREHDTIFPRAINPTDLNLAINPYYNQFFMYLDGQNSCRYDLNVEDASGKNAYTYSQIDWVKLDEGKKDLRTMLVYCDEQTDQWTALITWSMCDTTDDLNKSPLTDLNACYTTDALKYGQTAWFIAVVFFQWTNIFAVKSRKLSFVFTPFNKVMISGLVLETFLCILISEVPGFQDVFGGRPLAFWQWGIPSFPFTIFYLIWEETRKYLIRTNKWFEKWSLW</sequence>
<dbReference type="Pfam" id="PF13246">
    <property type="entry name" value="Cation_ATPase"/>
    <property type="match status" value="1"/>
</dbReference>
<dbReference type="SFLD" id="SFLDF00027">
    <property type="entry name" value="p-type_atpase"/>
    <property type="match status" value="1"/>
</dbReference>
<dbReference type="InterPro" id="IPR023299">
    <property type="entry name" value="ATPase_P-typ_cyto_dom_N"/>
</dbReference>
<dbReference type="InParanoid" id="Q23EX6"/>
<dbReference type="GO" id="GO:1990573">
    <property type="term" value="P:potassium ion import across plasma membrane"/>
    <property type="evidence" value="ECO:0007669"/>
    <property type="project" value="TreeGrafter"/>
</dbReference>
<dbReference type="GO" id="GO:0030007">
    <property type="term" value="P:intracellular potassium ion homeostasis"/>
    <property type="evidence" value="ECO:0007669"/>
    <property type="project" value="TreeGrafter"/>
</dbReference>
<dbReference type="InterPro" id="IPR044492">
    <property type="entry name" value="P_typ_ATPase_HD_dom"/>
</dbReference>
<evidence type="ECO:0000256" key="2">
    <source>
        <dbReference type="ARBA" id="ARBA00022475"/>
    </source>
</evidence>
<feature type="transmembrane region" description="Helical" evidence="9">
    <location>
        <begin position="1151"/>
        <end position="1172"/>
    </location>
</feature>
<keyword evidence="5" id="KW-0067">ATP-binding</keyword>
<dbReference type="Gene3D" id="2.70.150.10">
    <property type="entry name" value="Calcium-transporting ATPase, cytoplasmic transduction domain A"/>
    <property type="match status" value="1"/>
</dbReference>
<dbReference type="InterPro" id="IPR004014">
    <property type="entry name" value="ATPase_P-typ_cation-transptr_N"/>
</dbReference>
<dbReference type="InterPro" id="IPR001757">
    <property type="entry name" value="P_typ_ATPase"/>
</dbReference>
<dbReference type="SUPFAM" id="SSF56784">
    <property type="entry name" value="HAD-like"/>
    <property type="match status" value="1"/>
</dbReference>
<organism evidence="11 12">
    <name type="scientific">Tetrahymena thermophila (strain SB210)</name>
    <dbReference type="NCBI Taxonomy" id="312017"/>
    <lineage>
        <taxon>Eukaryota</taxon>
        <taxon>Sar</taxon>
        <taxon>Alveolata</taxon>
        <taxon>Ciliophora</taxon>
        <taxon>Intramacronucleata</taxon>
        <taxon>Oligohymenophorea</taxon>
        <taxon>Hymenostomatida</taxon>
        <taxon>Tetrahymenina</taxon>
        <taxon>Tetrahymenidae</taxon>
        <taxon>Tetrahymena</taxon>
    </lineage>
</organism>
<feature type="transmembrane region" description="Helical" evidence="9">
    <location>
        <begin position="893"/>
        <end position="915"/>
    </location>
</feature>
<dbReference type="SFLD" id="SFLDS00003">
    <property type="entry name" value="Haloacid_Dehalogenase"/>
    <property type="match status" value="1"/>
</dbReference>
<dbReference type="GO" id="GO:0036376">
    <property type="term" value="P:sodium ion export across plasma membrane"/>
    <property type="evidence" value="ECO:0007669"/>
    <property type="project" value="TreeGrafter"/>
</dbReference>
<dbReference type="OrthoDB" id="116380at2759"/>
<keyword evidence="8 9" id="KW-0472">Membrane</keyword>
<evidence type="ECO:0000256" key="4">
    <source>
        <dbReference type="ARBA" id="ARBA00022741"/>
    </source>
</evidence>
<dbReference type="PRINTS" id="PR00121">
    <property type="entry name" value="NAKATPASE"/>
</dbReference>
<evidence type="ECO:0000259" key="10">
    <source>
        <dbReference type="SMART" id="SM00831"/>
    </source>
</evidence>
<dbReference type="PANTHER" id="PTHR43294:SF21">
    <property type="entry name" value="CATION TRANSPORTING ATPASE"/>
    <property type="match status" value="1"/>
</dbReference>
<evidence type="ECO:0000256" key="5">
    <source>
        <dbReference type="ARBA" id="ARBA00022840"/>
    </source>
</evidence>
<dbReference type="eggNOG" id="KOG0203">
    <property type="taxonomic scope" value="Eukaryota"/>
</dbReference>
<dbReference type="GO" id="GO:0006883">
    <property type="term" value="P:intracellular sodium ion homeostasis"/>
    <property type="evidence" value="ECO:0007669"/>
    <property type="project" value="TreeGrafter"/>
</dbReference>
<proteinExistence type="predicted"/>
<evidence type="ECO:0000256" key="3">
    <source>
        <dbReference type="ARBA" id="ARBA00022692"/>
    </source>
</evidence>
<dbReference type="GO" id="GO:0016887">
    <property type="term" value="F:ATP hydrolysis activity"/>
    <property type="evidence" value="ECO:0007669"/>
    <property type="project" value="InterPro"/>
</dbReference>
<dbReference type="FunFam" id="1.20.1110.10:FF:000095">
    <property type="entry name" value="Sodium/potassium-transporting ATPase subunit alpha-1"/>
    <property type="match status" value="1"/>
</dbReference>
<dbReference type="SUPFAM" id="SSF81665">
    <property type="entry name" value="Calcium ATPase, transmembrane domain M"/>
    <property type="match status" value="1"/>
</dbReference>
<dbReference type="HOGENOM" id="CLU_002360_4_1_1"/>
<dbReference type="InterPro" id="IPR006068">
    <property type="entry name" value="ATPase_P-typ_cation-transptr_C"/>
</dbReference>
<dbReference type="Pfam" id="PF00122">
    <property type="entry name" value="E1-E2_ATPase"/>
    <property type="match status" value="1"/>
</dbReference>
<dbReference type="EMBL" id="GG662707">
    <property type="protein sequence ID" value="EAR95129.1"/>
    <property type="molecule type" value="Genomic_DNA"/>
</dbReference>
<evidence type="ECO:0000256" key="8">
    <source>
        <dbReference type="ARBA" id="ARBA00023136"/>
    </source>
</evidence>
<dbReference type="SUPFAM" id="SSF81660">
    <property type="entry name" value="Metal cation-transporting ATPase, ATP-binding domain N"/>
    <property type="match status" value="1"/>
</dbReference>
<dbReference type="NCBIfam" id="TIGR01494">
    <property type="entry name" value="ATPase_P-type"/>
    <property type="match status" value="2"/>
</dbReference>
<dbReference type="GeneID" id="7839718"/>
<reference evidence="12" key="1">
    <citation type="journal article" date="2006" name="PLoS Biol.">
        <title>Macronuclear genome sequence of the ciliate Tetrahymena thermophila, a model eukaryote.</title>
        <authorList>
            <person name="Eisen J.A."/>
            <person name="Coyne R.S."/>
            <person name="Wu M."/>
            <person name="Wu D."/>
            <person name="Thiagarajan M."/>
            <person name="Wortman J.R."/>
            <person name="Badger J.H."/>
            <person name="Ren Q."/>
            <person name="Amedeo P."/>
            <person name="Jones K.M."/>
            <person name="Tallon L.J."/>
            <person name="Delcher A.L."/>
            <person name="Salzberg S.L."/>
            <person name="Silva J.C."/>
            <person name="Haas B.J."/>
            <person name="Majoros W.H."/>
            <person name="Farzad M."/>
            <person name="Carlton J.M."/>
            <person name="Smith R.K. Jr."/>
            <person name="Garg J."/>
            <person name="Pearlman R.E."/>
            <person name="Karrer K.M."/>
            <person name="Sun L."/>
            <person name="Manning G."/>
            <person name="Elde N.C."/>
            <person name="Turkewitz A.P."/>
            <person name="Asai D.J."/>
            <person name="Wilkes D.E."/>
            <person name="Wang Y."/>
            <person name="Cai H."/>
            <person name="Collins K."/>
            <person name="Stewart B.A."/>
            <person name="Lee S.R."/>
            <person name="Wilamowska K."/>
            <person name="Weinberg Z."/>
            <person name="Ruzzo W.L."/>
            <person name="Wloga D."/>
            <person name="Gaertig J."/>
            <person name="Frankel J."/>
            <person name="Tsao C.-C."/>
            <person name="Gorovsky M.A."/>
            <person name="Keeling P.J."/>
            <person name="Waller R.F."/>
            <person name="Patron N.J."/>
            <person name="Cherry J.M."/>
            <person name="Stover N.A."/>
            <person name="Krieger C.J."/>
            <person name="del Toro C."/>
            <person name="Ryder H.F."/>
            <person name="Williamson S.C."/>
            <person name="Barbeau R.A."/>
            <person name="Hamilton E.P."/>
            <person name="Orias E."/>
        </authorList>
    </citation>
    <scope>NUCLEOTIDE SEQUENCE [LARGE SCALE GENOMIC DNA]</scope>
    <source>
        <strain evidence="12">SB210</strain>
    </source>
</reference>
<keyword evidence="6" id="KW-1278">Translocase</keyword>
<dbReference type="OMA" id="ISWEWAL"/>
<feature type="transmembrane region" description="Helical" evidence="9">
    <location>
        <begin position="189"/>
        <end position="210"/>
    </location>
</feature>
<dbReference type="InterPro" id="IPR036412">
    <property type="entry name" value="HAD-like_sf"/>
</dbReference>
<dbReference type="Pfam" id="PF00689">
    <property type="entry name" value="Cation_ATPase_C"/>
    <property type="match status" value="2"/>
</dbReference>
<name>Q23EX6_TETTS</name>
<dbReference type="GO" id="GO:0005886">
    <property type="term" value="C:plasma membrane"/>
    <property type="evidence" value="ECO:0007669"/>
    <property type="project" value="UniProtKB-SubCell"/>
</dbReference>
<evidence type="ECO:0000313" key="12">
    <source>
        <dbReference type="Proteomes" id="UP000009168"/>
    </source>
</evidence>
<feature type="transmembrane region" description="Helical" evidence="9">
    <location>
        <begin position="162"/>
        <end position="183"/>
    </location>
</feature>
<evidence type="ECO:0000256" key="9">
    <source>
        <dbReference type="SAM" id="Phobius"/>
    </source>
</evidence>
<evidence type="ECO:0000256" key="1">
    <source>
        <dbReference type="ARBA" id="ARBA00004651"/>
    </source>
</evidence>
<feature type="domain" description="Cation-transporting P-type ATPase N-terminal" evidence="10">
    <location>
        <begin position="108"/>
        <end position="182"/>
    </location>
</feature>
<dbReference type="SMART" id="SM00831">
    <property type="entry name" value="Cation_ATPase_N"/>
    <property type="match status" value="1"/>
</dbReference>
<dbReference type="InterPro" id="IPR023214">
    <property type="entry name" value="HAD_sf"/>
</dbReference>
<feature type="transmembrane region" description="Helical" evidence="9">
    <location>
        <begin position="1184"/>
        <end position="1203"/>
    </location>
</feature>
<dbReference type="KEGG" id="tet:TTHERM_00643550"/>
<dbReference type="PANTHER" id="PTHR43294">
    <property type="entry name" value="SODIUM/POTASSIUM-TRANSPORTING ATPASE SUBUNIT ALPHA"/>
    <property type="match status" value="1"/>
</dbReference>
<dbReference type="GO" id="GO:0005524">
    <property type="term" value="F:ATP binding"/>
    <property type="evidence" value="ECO:0007669"/>
    <property type="project" value="UniProtKB-KW"/>
</dbReference>
<dbReference type="InterPro" id="IPR059000">
    <property type="entry name" value="ATPase_P-type_domA"/>
</dbReference>
<evidence type="ECO:0000256" key="7">
    <source>
        <dbReference type="ARBA" id="ARBA00022989"/>
    </source>
</evidence>
<dbReference type="InterPro" id="IPR018303">
    <property type="entry name" value="ATPase_P-typ_P_site"/>
</dbReference>
<accession>Q23EX6</accession>
<comment type="subcellular location">
    <subcellularLocation>
        <location evidence="1">Cell membrane</location>
        <topology evidence="1">Multi-pass membrane protein</topology>
    </subcellularLocation>
</comment>
<feature type="transmembrane region" description="Helical" evidence="9">
    <location>
        <begin position="963"/>
        <end position="979"/>
    </location>
</feature>
<dbReference type="Gene3D" id="3.40.1110.10">
    <property type="entry name" value="Calcium-transporting ATPase, cytoplasmic domain N"/>
    <property type="match status" value="1"/>
</dbReference>
<dbReference type="STRING" id="312017.Q23EX6"/>
<dbReference type="FunFam" id="2.70.150.10:FF:000003">
    <property type="entry name" value="Sodium/potassium-transporting ATPase subunit alpha"/>
    <property type="match status" value="1"/>
</dbReference>
<protein>
    <submittedName>
        <fullName evidence="11">Na,H/K antiporter P-type ATPase alpha subunit family protein</fullName>
    </submittedName>
</protein>
<keyword evidence="7 9" id="KW-1133">Transmembrane helix</keyword>
<dbReference type="PRINTS" id="PR00119">
    <property type="entry name" value="CATATPASE"/>
</dbReference>
<dbReference type="Proteomes" id="UP000009168">
    <property type="component" value="Unassembled WGS sequence"/>
</dbReference>
<dbReference type="Gene3D" id="1.20.1110.10">
    <property type="entry name" value="Calcium-transporting ATPase, transmembrane domain"/>
    <property type="match status" value="2"/>
</dbReference>
<feature type="transmembrane region" description="Helical" evidence="9">
    <location>
        <begin position="352"/>
        <end position="374"/>
    </location>
</feature>
<dbReference type="GO" id="GO:1902600">
    <property type="term" value="P:proton transmembrane transport"/>
    <property type="evidence" value="ECO:0007669"/>
    <property type="project" value="TreeGrafter"/>
</dbReference>
<dbReference type="RefSeq" id="XP_001015374.1">
    <property type="nucleotide sequence ID" value="XM_001015374.1"/>
</dbReference>
<dbReference type="GO" id="GO:0005391">
    <property type="term" value="F:P-type sodium:potassium-exchanging transporter activity"/>
    <property type="evidence" value="ECO:0007669"/>
    <property type="project" value="TreeGrafter"/>
</dbReference>
<gene>
    <name evidence="11" type="ORF">TTHERM_00643550</name>
</gene>
<dbReference type="SUPFAM" id="SSF81653">
    <property type="entry name" value="Calcium ATPase, transduction domain A"/>
    <property type="match status" value="1"/>
</dbReference>
<dbReference type="SFLD" id="SFLDG00002">
    <property type="entry name" value="C1.7:_P-type_atpase_like"/>
    <property type="match status" value="1"/>
</dbReference>
<keyword evidence="2" id="KW-1003">Cell membrane</keyword>
<evidence type="ECO:0000256" key="6">
    <source>
        <dbReference type="ARBA" id="ARBA00022967"/>
    </source>
</evidence>
<keyword evidence="12" id="KW-1185">Reference proteome</keyword>
<dbReference type="PROSITE" id="PS00154">
    <property type="entry name" value="ATPASE_E1_E2"/>
    <property type="match status" value="1"/>
</dbReference>
<feature type="transmembrane region" description="Helical" evidence="9">
    <location>
        <begin position="864"/>
        <end position="887"/>
    </location>
</feature>
<evidence type="ECO:0000313" key="11">
    <source>
        <dbReference type="EMBL" id="EAR95129.1"/>
    </source>
</evidence>
<feature type="transmembrane region" description="Helical" evidence="9">
    <location>
        <begin position="936"/>
        <end position="957"/>
    </location>
</feature>
<keyword evidence="3 9" id="KW-0812">Transmembrane</keyword>
<dbReference type="InterPro" id="IPR008250">
    <property type="entry name" value="ATPase_P-typ_transduc_dom_A_sf"/>
</dbReference>
<keyword evidence="4" id="KW-0547">Nucleotide-binding</keyword>